<dbReference type="GO" id="GO:0031462">
    <property type="term" value="C:Cul2-RING ubiquitin ligase complex"/>
    <property type="evidence" value="ECO:0007669"/>
    <property type="project" value="TreeGrafter"/>
</dbReference>
<accession>A0A1I7T496</accession>
<dbReference type="WBParaSite" id="Csp11.Scaffold50.g302.t1">
    <property type="protein sequence ID" value="Csp11.Scaffold50.g302.t1"/>
    <property type="gene ID" value="Csp11.Scaffold50.g302"/>
</dbReference>
<dbReference type="Proteomes" id="UP000095282">
    <property type="component" value="Unplaced"/>
</dbReference>
<reference evidence="2" key="1">
    <citation type="submission" date="2016-11" db="UniProtKB">
        <authorList>
            <consortium name="WormBaseParasite"/>
        </authorList>
    </citation>
    <scope>IDENTIFICATION</scope>
</reference>
<dbReference type="InterPro" id="IPR051341">
    <property type="entry name" value="Zyg-11_UBL_adapter"/>
</dbReference>
<sequence length="229" mass="26347">MFTFPVDMVRTLKDLSAEVVAEHIVEGKWISKSFELSSNLGDLIWKKISHPSLVLNRDLVLELVKKCNVTDVRGISTLSISDLKAVFGLEGIRRLELNTLIEPEEFIMKKPPPHWKGDVISTVAVLKSLLSPESQLTLKELEINSQMFWTCWRWMSAITPNLTSLELARCKIENHHFRDLCETFPHLEKLNISETDVTNLEPIKRLQHLEFLNINGLVIQKEEEIMSVF</sequence>
<dbReference type="Gene3D" id="3.80.10.10">
    <property type="entry name" value="Ribonuclease Inhibitor"/>
    <property type="match status" value="1"/>
</dbReference>
<dbReference type="STRING" id="1561998.A0A1I7T496"/>
<name>A0A1I7T496_9PELO</name>
<evidence type="ECO:0000313" key="2">
    <source>
        <dbReference type="WBParaSite" id="Csp11.Scaffold50.g302.t1"/>
    </source>
</evidence>
<proteinExistence type="predicted"/>
<dbReference type="PANTHER" id="PTHR12904:SF28">
    <property type="entry name" value="ATP SYNTHASE SUBUNIT ALPHA-RELATED"/>
    <property type="match status" value="1"/>
</dbReference>
<dbReference type="InterPro" id="IPR032675">
    <property type="entry name" value="LRR_dom_sf"/>
</dbReference>
<dbReference type="SUPFAM" id="SSF52047">
    <property type="entry name" value="RNI-like"/>
    <property type="match status" value="1"/>
</dbReference>
<dbReference type="AlphaFoldDB" id="A0A1I7T496"/>
<dbReference type="PANTHER" id="PTHR12904">
    <property type="match status" value="1"/>
</dbReference>
<dbReference type="eggNOG" id="KOG3665">
    <property type="taxonomic scope" value="Eukaryota"/>
</dbReference>
<protein>
    <submittedName>
        <fullName evidence="2">FBA_2 domain-containing protein</fullName>
    </submittedName>
</protein>
<organism evidence="1 2">
    <name type="scientific">Caenorhabditis tropicalis</name>
    <dbReference type="NCBI Taxonomy" id="1561998"/>
    <lineage>
        <taxon>Eukaryota</taxon>
        <taxon>Metazoa</taxon>
        <taxon>Ecdysozoa</taxon>
        <taxon>Nematoda</taxon>
        <taxon>Chromadorea</taxon>
        <taxon>Rhabditida</taxon>
        <taxon>Rhabditina</taxon>
        <taxon>Rhabditomorpha</taxon>
        <taxon>Rhabditoidea</taxon>
        <taxon>Rhabditidae</taxon>
        <taxon>Peloderinae</taxon>
        <taxon>Caenorhabditis</taxon>
    </lineage>
</organism>
<keyword evidence="1" id="KW-1185">Reference proteome</keyword>
<evidence type="ECO:0000313" key="1">
    <source>
        <dbReference type="Proteomes" id="UP000095282"/>
    </source>
</evidence>